<sequence length="229" mass="24208">MGVFASGRALFHSFACGFRGDESLVGGAFSHTQPMPQLTAAKKREGNPSPQQVSTPGAPSPSLAAAAVPRQCLYTMPDMPTIEDWEDGEWGWVVLRERGEVIASAASSARSALLLKDIACGPMTMGVSLELRGDDCAGGPTFRSHGPDRRYIVTLDAPTGRLLLKSQNAASPVVIASNSVPLTSGLVYDVQVTDKSITPTTSLVSISIDGHTKLHKEIPKDNTPGNQTH</sequence>
<evidence type="ECO:0000313" key="2">
    <source>
        <dbReference type="EMBL" id="CEM33023.1"/>
    </source>
</evidence>
<evidence type="ECO:0000313" key="3">
    <source>
        <dbReference type="Proteomes" id="UP000041254"/>
    </source>
</evidence>
<organism evidence="2 3">
    <name type="scientific">Vitrella brassicaformis (strain CCMP3155)</name>
    <dbReference type="NCBI Taxonomy" id="1169540"/>
    <lineage>
        <taxon>Eukaryota</taxon>
        <taxon>Sar</taxon>
        <taxon>Alveolata</taxon>
        <taxon>Colpodellida</taxon>
        <taxon>Vitrellaceae</taxon>
        <taxon>Vitrella</taxon>
    </lineage>
</organism>
<dbReference type="VEuPathDB" id="CryptoDB:Vbra_18421"/>
<evidence type="ECO:0000256" key="1">
    <source>
        <dbReference type="SAM" id="MobiDB-lite"/>
    </source>
</evidence>
<protein>
    <submittedName>
        <fullName evidence="2">Uncharacterized protein</fullName>
    </submittedName>
</protein>
<reference evidence="2 3" key="1">
    <citation type="submission" date="2014-11" db="EMBL/GenBank/DDBJ databases">
        <authorList>
            <person name="Zhu J."/>
            <person name="Qi W."/>
            <person name="Song R."/>
        </authorList>
    </citation>
    <scope>NUCLEOTIDE SEQUENCE [LARGE SCALE GENOMIC DNA]</scope>
</reference>
<proteinExistence type="predicted"/>
<accession>A0A0G4GR66</accession>
<dbReference type="Proteomes" id="UP000041254">
    <property type="component" value="Unassembled WGS sequence"/>
</dbReference>
<feature type="region of interest" description="Disordered" evidence="1">
    <location>
        <begin position="41"/>
        <end position="62"/>
    </location>
</feature>
<keyword evidence="3" id="KW-1185">Reference proteome</keyword>
<name>A0A0G4GR66_VITBC</name>
<gene>
    <name evidence="2" type="ORF">Vbra_18421</name>
</gene>
<dbReference type="AlphaFoldDB" id="A0A0G4GR66"/>
<dbReference type="EMBL" id="CDMY01000770">
    <property type="protein sequence ID" value="CEM33023.1"/>
    <property type="molecule type" value="Genomic_DNA"/>
</dbReference>
<dbReference type="InParanoid" id="A0A0G4GR66"/>